<dbReference type="GO" id="GO:0009116">
    <property type="term" value="P:nucleoside metabolic process"/>
    <property type="evidence" value="ECO:0007669"/>
    <property type="project" value="InterPro"/>
</dbReference>
<sequence length="98" mass="10714">MRQEAELSEMEKIKAAAAHIQQQVPVTVEIGIILGTGLGQLVNSIEVEQVIPYEEIPFFPVSTVESHSGKLIFGRLEASMCSLCRAVSTIMRAIPCSR</sequence>
<evidence type="ECO:0000256" key="1">
    <source>
        <dbReference type="ARBA" id="ARBA00022676"/>
    </source>
</evidence>
<gene>
    <name evidence="3" type="ORF">A3SI_11554</name>
</gene>
<protein>
    <submittedName>
        <fullName evidence="3">Purine nucleoside phosphorylase</fullName>
        <ecNumber evidence="3">2.4.2.-</ecNumber>
    </submittedName>
</protein>
<evidence type="ECO:0000313" key="4">
    <source>
        <dbReference type="Proteomes" id="UP000005551"/>
    </source>
</evidence>
<dbReference type="GO" id="GO:0005737">
    <property type="term" value="C:cytoplasm"/>
    <property type="evidence" value="ECO:0007669"/>
    <property type="project" value="TreeGrafter"/>
</dbReference>
<dbReference type="SUPFAM" id="SSF53167">
    <property type="entry name" value="Purine and uridine phosphorylases"/>
    <property type="match status" value="1"/>
</dbReference>
<reference evidence="3 4" key="1">
    <citation type="submission" date="2012-05" db="EMBL/GenBank/DDBJ databases">
        <title>Genome sequence of Nitritalea halalkaliphila LW7.</title>
        <authorList>
            <person name="Jangir P.K."/>
            <person name="Singh A."/>
            <person name="Shivaji S."/>
            <person name="Sharma R."/>
        </authorList>
    </citation>
    <scope>NUCLEOTIDE SEQUENCE [LARGE SCALE GENOMIC DNA]</scope>
    <source>
        <strain evidence="3 4">LW7</strain>
    </source>
</reference>
<dbReference type="AlphaFoldDB" id="I5C2E6"/>
<dbReference type="PANTHER" id="PTHR11904:SF9">
    <property type="entry name" value="PURINE NUCLEOSIDE PHOSPHORYLASE-RELATED"/>
    <property type="match status" value="1"/>
</dbReference>
<dbReference type="STRING" id="1189621.A3SI_11554"/>
<accession>I5C2E6</accession>
<comment type="caution">
    <text evidence="3">The sequence shown here is derived from an EMBL/GenBank/DDBJ whole genome shotgun (WGS) entry which is preliminary data.</text>
</comment>
<keyword evidence="1 3" id="KW-0328">Glycosyltransferase</keyword>
<dbReference type="EC" id="2.4.2.-" evidence="3"/>
<dbReference type="InterPro" id="IPR035994">
    <property type="entry name" value="Nucleoside_phosphorylase_sf"/>
</dbReference>
<keyword evidence="2 3" id="KW-0808">Transferase</keyword>
<evidence type="ECO:0000313" key="3">
    <source>
        <dbReference type="EMBL" id="EIM75998.1"/>
    </source>
</evidence>
<name>I5C2E6_9BACT</name>
<dbReference type="PATRIC" id="fig|1189621.3.peg.2406"/>
<dbReference type="PANTHER" id="PTHR11904">
    <property type="entry name" value="METHYLTHIOADENOSINE/PURINE NUCLEOSIDE PHOSPHORYLASE"/>
    <property type="match status" value="1"/>
</dbReference>
<dbReference type="InterPro" id="IPR011268">
    <property type="entry name" value="Purine_phosphorylase"/>
</dbReference>
<dbReference type="EMBL" id="AJYA01000024">
    <property type="protein sequence ID" value="EIM75998.1"/>
    <property type="molecule type" value="Genomic_DNA"/>
</dbReference>
<evidence type="ECO:0000256" key="2">
    <source>
        <dbReference type="ARBA" id="ARBA00022679"/>
    </source>
</evidence>
<proteinExistence type="predicted"/>
<dbReference type="Proteomes" id="UP000005551">
    <property type="component" value="Unassembled WGS sequence"/>
</dbReference>
<organism evidence="3 4">
    <name type="scientific">Nitritalea halalkaliphila LW7</name>
    <dbReference type="NCBI Taxonomy" id="1189621"/>
    <lineage>
        <taxon>Bacteria</taxon>
        <taxon>Pseudomonadati</taxon>
        <taxon>Bacteroidota</taxon>
        <taxon>Cytophagia</taxon>
        <taxon>Cytophagales</taxon>
        <taxon>Cyclobacteriaceae</taxon>
        <taxon>Nitritalea</taxon>
    </lineage>
</organism>
<keyword evidence="4" id="KW-1185">Reference proteome</keyword>
<dbReference type="GO" id="GO:0004731">
    <property type="term" value="F:purine-nucleoside phosphorylase activity"/>
    <property type="evidence" value="ECO:0007669"/>
    <property type="project" value="InterPro"/>
</dbReference>
<dbReference type="Gene3D" id="3.40.50.1580">
    <property type="entry name" value="Nucleoside phosphorylase domain"/>
    <property type="match status" value="1"/>
</dbReference>